<dbReference type="EMBL" id="MEUT01000046">
    <property type="protein sequence ID" value="OGC49671.1"/>
    <property type="molecule type" value="Genomic_DNA"/>
</dbReference>
<evidence type="ECO:0000313" key="2">
    <source>
        <dbReference type="Proteomes" id="UP000177371"/>
    </source>
</evidence>
<comment type="caution">
    <text evidence="1">The sequence shown here is derived from an EMBL/GenBank/DDBJ whole genome shotgun (WGS) entry which is preliminary data.</text>
</comment>
<gene>
    <name evidence="1" type="ORF">A2W32_05030</name>
</gene>
<evidence type="ECO:0008006" key="3">
    <source>
        <dbReference type="Google" id="ProtNLM"/>
    </source>
</evidence>
<dbReference type="AlphaFoldDB" id="A0A1F4UXL6"/>
<sequence length="302" mass="35554">MHTYNNFLILTFRWYNKTPYLITYNESSNLIKHLKLENFSFSWTISKQRKCPGYFDLISGKHFPCLRQIDLSNTKKERCKECEIKIGFKEGFVYRSEMTNDTAKKYFQLEHFLYLAYFSPHIIKVGTANMLRKYDRLYEQGAFAYCFFASLKGLDILEVERFISKNTNFPERVSDKIKLQLIKGLYFENSYINALKEKVDFIKNILKNSNFGKYLFNVPEFGEVNIPPIFKSGEIQNAIYLDEIKEISGLILGVKGNFIAFRNENEIYLIHGKKLMGRTIEVHDSSKEIFINNRQLGFNLIV</sequence>
<name>A0A1F4UXL6_UNCKA</name>
<dbReference type="Proteomes" id="UP000177371">
    <property type="component" value="Unassembled WGS sequence"/>
</dbReference>
<organism evidence="1 2">
    <name type="scientific">candidate division WWE3 bacterium RBG_16_37_10</name>
    <dbReference type="NCBI Taxonomy" id="1802610"/>
    <lineage>
        <taxon>Bacteria</taxon>
        <taxon>Katanobacteria</taxon>
    </lineage>
</organism>
<evidence type="ECO:0000313" key="1">
    <source>
        <dbReference type="EMBL" id="OGC49671.1"/>
    </source>
</evidence>
<accession>A0A1F4UXL6</accession>
<dbReference type="InterPro" id="IPR021246">
    <property type="entry name" value="DUF2797"/>
</dbReference>
<reference evidence="1 2" key="1">
    <citation type="journal article" date="2016" name="Nat. Commun.">
        <title>Thousands of microbial genomes shed light on interconnected biogeochemical processes in an aquifer system.</title>
        <authorList>
            <person name="Anantharaman K."/>
            <person name="Brown C.T."/>
            <person name="Hug L.A."/>
            <person name="Sharon I."/>
            <person name="Castelle C.J."/>
            <person name="Probst A.J."/>
            <person name="Thomas B.C."/>
            <person name="Singh A."/>
            <person name="Wilkins M.J."/>
            <person name="Karaoz U."/>
            <person name="Brodie E.L."/>
            <person name="Williams K.H."/>
            <person name="Hubbard S.S."/>
            <person name="Banfield J.F."/>
        </authorList>
    </citation>
    <scope>NUCLEOTIDE SEQUENCE [LARGE SCALE GENOMIC DNA]</scope>
</reference>
<dbReference type="Pfam" id="PF10977">
    <property type="entry name" value="DUF2797"/>
    <property type="match status" value="1"/>
</dbReference>
<dbReference type="STRING" id="1802610.A2W32_05030"/>
<proteinExistence type="predicted"/>
<protein>
    <recommendedName>
        <fullName evidence="3">DUF2797 domain-containing protein</fullName>
    </recommendedName>
</protein>